<evidence type="ECO:0000256" key="3">
    <source>
        <dbReference type="SAM" id="SignalP"/>
    </source>
</evidence>
<proteinExistence type="predicted"/>
<evidence type="ECO:0000313" key="4">
    <source>
        <dbReference type="EMBL" id="KKB38163.1"/>
    </source>
</evidence>
<dbReference type="InterPro" id="IPR029050">
    <property type="entry name" value="Immunoprotect_excell_Ig-like"/>
</dbReference>
<organism evidence="4 5">
    <name type="scientific">Bacillus thermotolerans</name>
    <name type="common">Quasibacillus thermotolerans</name>
    <dbReference type="NCBI Taxonomy" id="1221996"/>
    <lineage>
        <taxon>Bacteria</taxon>
        <taxon>Bacillati</taxon>
        <taxon>Bacillota</taxon>
        <taxon>Bacilli</taxon>
        <taxon>Bacillales</taxon>
        <taxon>Bacillaceae</taxon>
        <taxon>Bacillus</taxon>
    </lineage>
</organism>
<protein>
    <recommendedName>
        <fullName evidence="6">DUF4352 domain-containing protein</fullName>
    </recommendedName>
</protein>
<gene>
    <name evidence="4" type="ORF">QY95_02618</name>
</gene>
<dbReference type="PROSITE" id="PS51257">
    <property type="entry name" value="PROKAR_LIPOPROTEIN"/>
    <property type="match status" value="1"/>
</dbReference>
<dbReference type="Proteomes" id="UP000031563">
    <property type="component" value="Unassembled WGS sequence"/>
</dbReference>
<name>A0A0F5HLZ9_BACTR</name>
<feature type="signal peptide" evidence="3">
    <location>
        <begin position="1"/>
        <end position="19"/>
    </location>
</feature>
<reference evidence="4" key="1">
    <citation type="submission" date="2015-02" db="EMBL/GenBank/DDBJ databases">
        <title>Genome Assembly of Bacillaceae bacterium MTCC 8252.</title>
        <authorList>
            <person name="Verma A."/>
            <person name="Khatri I."/>
            <person name="Mual P."/>
            <person name="Subramanian S."/>
            <person name="Krishnamurthi S."/>
        </authorList>
    </citation>
    <scope>NUCLEOTIDE SEQUENCE [LARGE SCALE GENOMIC DNA]</scope>
    <source>
        <strain evidence="4">MTCC 8252</strain>
    </source>
</reference>
<evidence type="ECO:0000256" key="1">
    <source>
        <dbReference type="ARBA" id="ARBA00022729"/>
    </source>
</evidence>
<evidence type="ECO:0000256" key="2">
    <source>
        <dbReference type="SAM" id="MobiDB-lite"/>
    </source>
</evidence>
<dbReference type="STRING" id="1221996.QY95_02618"/>
<feature type="chain" id="PRO_5038454301" description="DUF4352 domain-containing protein" evidence="3">
    <location>
        <begin position="20"/>
        <end position="201"/>
    </location>
</feature>
<keyword evidence="5" id="KW-1185">Reference proteome</keyword>
<sequence>MKKHILLPALFLSFSTVIAACGSDAGTNSANEQAPAIQEGAAEEENKKDAASYPVKLNETVTLDEVIYSDDGLKGFKAKLKLTVTEVTRGQEAYEQLQQVNKSNKPAPEGFEWVLVKVKGKLAEAETEEFPYWLSAMNFKFVSEDGDIYNQEASAAVPNELDAELFKGMEEEGYFADLIEIGDEVTLKYETLDARVFFQTQ</sequence>
<accession>A0A0F5HY59</accession>
<evidence type="ECO:0000313" key="5">
    <source>
        <dbReference type="Proteomes" id="UP000031563"/>
    </source>
</evidence>
<dbReference type="EMBL" id="JWIR02000048">
    <property type="protein sequence ID" value="KKB38163.1"/>
    <property type="molecule type" value="Genomic_DNA"/>
</dbReference>
<feature type="region of interest" description="Disordered" evidence="2">
    <location>
        <begin position="28"/>
        <end position="51"/>
    </location>
</feature>
<dbReference type="Gene3D" id="2.60.40.1240">
    <property type="match status" value="1"/>
</dbReference>
<dbReference type="OrthoDB" id="1756107at2"/>
<accession>A0A0F5HLZ9</accession>
<dbReference type="AlphaFoldDB" id="A0A0F5HLZ9"/>
<keyword evidence="1 3" id="KW-0732">Signal</keyword>
<comment type="caution">
    <text evidence="4">The sequence shown here is derived from an EMBL/GenBank/DDBJ whole genome shotgun (WGS) entry which is preliminary data.</text>
</comment>
<evidence type="ECO:0008006" key="6">
    <source>
        <dbReference type="Google" id="ProtNLM"/>
    </source>
</evidence>
<dbReference type="RefSeq" id="WP_039238876.1">
    <property type="nucleotide sequence ID" value="NZ_JWIQ02000113.1"/>
</dbReference>